<evidence type="ECO:0000256" key="2">
    <source>
        <dbReference type="ARBA" id="ARBA00023015"/>
    </source>
</evidence>
<evidence type="ECO:0000256" key="4">
    <source>
        <dbReference type="ARBA" id="ARBA00023163"/>
    </source>
</evidence>
<dbReference type="PANTHER" id="PTHR30419">
    <property type="entry name" value="HTH-TYPE TRANSCRIPTIONAL REGULATOR YBHD"/>
    <property type="match status" value="1"/>
</dbReference>
<dbReference type="InterPro" id="IPR050950">
    <property type="entry name" value="HTH-type_LysR_regulators"/>
</dbReference>
<keyword evidence="7" id="KW-1185">Reference proteome</keyword>
<reference evidence="6 7" key="1">
    <citation type="submission" date="2012-11" db="EMBL/GenBank/DDBJ databases">
        <title>Whole genome sequence of Acidocella aminolytica 101 = DSM 11237.</title>
        <authorList>
            <person name="Azuma Y."/>
            <person name="Higashiura N."/>
            <person name="Hirakawa H."/>
            <person name="Matsushita K."/>
        </authorList>
    </citation>
    <scope>NUCLEOTIDE SEQUENCE [LARGE SCALE GENOMIC DNA]</scope>
    <source>
        <strain evidence="7">101 / DSM 11237</strain>
    </source>
</reference>
<dbReference type="InterPro" id="IPR005119">
    <property type="entry name" value="LysR_subst-bd"/>
</dbReference>
<dbReference type="PRINTS" id="PR00039">
    <property type="entry name" value="HTHLYSR"/>
</dbReference>
<proteinExistence type="inferred from homology"/>
<sequence length="360" mass="40714">MKLVMRDNNFITKKHHKGNWKRAWTHSFLPQNGDFEPMPHGLMPDWFLRSRLKLRHLQLLLAIDEQRNLHRAAERMNIAQPAASKLLAEVEAIFGQPLFDRHPRGLTPTVQGEILIRNGSLALRTLTQAATEVNAFTKGQTGMVTVGTVMAPMIELLVDAIEEVRAHHPGLQITVEHNISDVLAPKLLEGEVDFALARIPGDHDPKQFTYQQLWGEELHLLCRETHPLANKEAVTMAELAQWPWVLQPRGAPLRQRIEHLFLEAGTPMPRSIVNSTSAVMSLIMVNQSDAITSLEWNVAKLMSGMSRLRMLNFPERVFLQPYGLLTVAERPLSPGAKIMYDAILGLAARREREKSLEECQ</sequence>
<feature type="domain" description="HTH lysR-type" evidence="5">
    <location>
        <begin position="52"/>
        <end position="109"/>
    </location>
</feature>
<dbReference type="GO" id="GO:0005829">
    <property type="term" value="C:cytosol"/>
    <property type="evidence" value="ECO:0007669"/>
    <property type="project" value="TreeGrafter"/>
</dbReference>
<protein>
    <submittedName>
        <fullName evidence="6">Transcriptional regulator LysR</fullName>
    </submittedName>
</protein>
<dbReference type="GO" id="GO:0003700">
    <property type="term" value="F:DNA-binding transcription factor activity"/>
    <property type="evidence" value="ECO:0007669"/>
    <property type="project" value="InterPro"/>
</dbReference>
<evidence type="ECO:0000313" key="7">
    <source>
        <dbReference type="Proteomes" id="UP000032668"/>
    </source>
</evidence>
<keyword evidence="3" id="KW-0238">DNA-binding</keyword>
<evidence type="ECO:0000256" key="1">
    <source>
        <dbReference type="ARBA" id="ARBA00009437"/>
    </source>
</evidence>
<dbReference type="InterPro" id="IPR000847">
    <property type="entry name" value="LysR_HTH_N"/>
</dbReference>
<evidence type="ECO:0000256" key="3">
    <source>
        <dbReference type="ARBA" id="ARBA00023125"/>
    </source>
</evidence>
<dbReference type="GO" id="GO:0003677">
    <property type="term" value="F:DNA binding"/>
    <property type="evidence" value="ECO:0007669"/>
    <property type="project" value="UniProtKB-KW"/>
</dbReference>
<dbReference type="Gene3D" id="1.10.10.10">
    <property type="entry name" value="Winged helix-like DNA-binding domain superfamily/Winged helix DNA-binding domain"/>
    <property type="match status" value="1"/>
</dbReference>
<dbReference type="EMBL" id="BANC01000017">
    <property type="protein sequence ID" value="GAN79158.1"/>
    <property type="molecule type" value="Genomic_DNA"/>
</dbReference>
<gene>
    <name evidence="6" type="ORF">Aam_017_063</name>
</gene>
<keyword evidence="2" id="KW-0805">Transcription regulation</keyword>
<dbReference type="InterPro" id="IPR036390">
    <property type="entry name" value="WH_DNA-bd_sf"/>
</dbReference>
<comment type="caution">
    <text evidence="6">The sequence shown here is derived from an EMBL/GenBank/DDBJ whole genome shotgun (WGS) entry which is preliminary data.</text>
</comment>
<dbReference type="SUPFAM" id="SSF53850">
    <property type="entry name" value="Periplasmic binding protein-like II"/>
    <property type="match status" value="1"/>
</dbReference>
<dbReference type="Gene3D" id="3.40.190.290">
    <property type="match status" value="1"/>
</dbReference>
<dbReference type="Pfam" id="PF00126">
    <property type="entry name" value="HTH_1"/>
    <property type="match status" value="1"/>
</dbReference>
<keyword evidence="4" id="KW-0804">Transcription</keyword>
<evidence type="ECO:0000259" key="5">
    <source>
        <dbReference type="PROSITE" id="PS50931"/>
    </source>
</evidence>
<comment type="similarity">
    <text evidence="1">Belongs to the LysR transcriptional regulatory family.</text>
</comment>
<name>A0A0D6PD85_9PROT</name>
<organism evidence="6 7">
    <name type="scientific">Acidocella aminolytica 101 = DSM 11237</name>
    <dbReference type="NCBI Taxonomy" id="1120923"/>
    <lineage>
        <taxon>Bacteria</taxon>
        <taxon>Pseudomonadati</taxon>
        <taxon>Pseudomonadota</taxon>
        <taxon>Alphaproteobacteria</taxon>
        <taxon>Acetobacterales</taxon>
        <taxon>Acidocellaceae</taxon>
        <taxon>Acidocella</taxon>
    </lineage>
</organism>
<dbReference type="InterPro" id="IPR036388">
    <property type="entry name" value="WH-like_DNA-bd_sf"/>
</dbReference>
<dbReference type="PROSITE" id="PS50931">
    <property type="entry name" value="HTH_LYSR"/>
    <property type="match status" value="1"/>
</dbReference>
<accession>A0A0D6PD85</accession>
<dbReference type="Proteomes" id="UP000032668">
    <property type="component" value="Unassembled WGS sequence"/>
</dbReference>
<dbReference type="AlphaFoldDB" id="A0A0D6PD85"/>
<dbReference type="PANTHER" id="PTHR30419:SF8">
    <property type="entry name" value="NITROGEN ASSIMILATION TRANSCRIPTIONAL ACTIVATOR-RELATED"/>
    <property type="match status" value="1"/>
</dbReference>
<dbReference type="Pfam" id="PF03466">
    <property type="entry name" value="LysR_substrate"/>
    <property type="match status" value="1"/>
</dbReference>
<dbReference type="SUPFAM" id="SSF46785">
    <property type="entry name" value="Winged helix' DNA-binding domain"/>
    <property type="match status" value="1"/>
</dbReference>
<dbReference type="STRING" id="1120923.SAMN02746095_00992"/>
<evidence type="ECO:0000313" key="6">
    <source>
        <dbReference type="EMBL" id="GAN79158.1"/>
    </source>
</evidence>